<proteinExistence type="predicted"/>
<organism evidence="1 2">
    <name type="scientific">Oxytricha trifallax</name>
    <dbReference type="NCBI Taxonomy" id="1172189"/>
    <lineage>
        <taxon>Eukaryota</taxon>
        <taxon>Sar</taxon>
        <taxon>Alveolata</taxon>
        <taxon>Ciliophora</taxon>
        <taxon>Intramacronucleata</taxon>
        <taxon>Spirotrichea</taxon>
        <taxon>Stichotrichia</taxon>
        <taxon>Sporadotrichida</taxon>
        <taxon>Oxytrichidae</taxon>
        <taxon>Oxytrichinae</taxon>
        <taxon>Oxytricha</taxon>
    </lineage>
</organism>
<reference evidence="2" key="1">
    <citation type="journal article" date="2014" name="Cell">
        <title>The Architecture of a Scrambled Genome Reveals Massive Levels of Genomic Rearrangement during Development.</title>
        <authorList>
            <person name="Chen X."/>
            <person name="Bracht J.R."/>
            <person name="Goldman A.D."/>
            <person name="Dolzhenko E."/>
            <person name="Clay D.M."/>
            <person name="Swart E.C."/>
            <person name="Perlman D.H."/>
            <person name="Doak T.G."/>
            <person name="Stuart A."/>
            <person name="Amemiya C.T."/>
            <person name="Sebra R.P."/>
            <person name="Landweber L.F."/>
        </authorList>
    </citation>
    <scope>NUCLEOTIDE SEQUENCE [LARGE SCALE GENOMIC DNA]</scope>
    <source>
        <strain evidence="2">JRB310</strain>
    </source>
</reference>
<evidence type="ECO:0000313" key="1">
    <source>
        <dbReference type="EMBL" id="KEJ82701.1"/>
    </source>
</evidence>
<dbReference type="AlphaFoldDB" id="A0A073HZQ8"/>
<name>A0A073HZQ8_9SPIT</name>
<dbReference type="EMBL" id="ARYC01006172">
    <property type="protein sequence ID" value="KEJ82701.1"/>
    <property type="molecule type" value="Genomic_DNA"/>
</dbReference>
<evidence type="ECO:0000313" key="2">
    <source>
        <dbReference type="Proteomes" id="UP000053232"/>
    </source>
</evidence>
<accession>A0A073HZQ8</accession>
<sequence>MEPSRAEKCEHQVSFNQQIDNSLRIVQRIDQQTELEQEFELQEEAGVELDGYLTDLQYCLFSDGSEQQHNRDDQQISAKYTKITANHNKMSVYKKSSQAIKLDITEK</sequence>
<protein>
    <submittedName>
        <fullName evidence="1">Uncharacterized protein</fullName>
    </submittedName>
</protein>
<gene>
    <name evidence="1" type="ORF">OXYTRIMIC_707</name>
</gene>
<keyword evidence="2" id="KW-1185">Reference proteome</keyword>
<dbReference type="Proteomes" id="UP000053232">
    <property type="component" value="Unassembled WGS sequence"/>
</dbReference>
<comment type="caution">
    <text evidence="1">The sequence shown here is derived from an EMBL/GenBank/DDBJ whole genome shotgun (WGS) entry which is preliminary data.</text>
</comment>